<dbReference type="PANTHER" id="PTHR13847:SF289">
    <property type="entry name" value="GLYCINE OXIDASE"/>
    <property type="match status" value="1"/>
</dbReference>
<feature type="domain" description="FAD dependent oxidoreductase" evidence="2">
    <location>
        <begin position="10"/>
        <end position="326"/>
    </location>
</feature>
<dbReference type="Gene3D" id="3.50.50.60">
    <property type="entry name" value="FAD/NAD(P)-binding domain"/>
    <property type="match status" value="1"/>
</dbReference>
<organism evidence="3 4">
    <name type="scientific">Kribbella turkmenica</name>
    <dbReference type="NCBI Taxonomy" id="2530375"/>
    <lineage>
        <taxon>Bacteria</taxon>
        <taxon>Bacillati</taxon>
        <taxon>Actinomycetota</taxon>
        <taxon>Actinomycetes</taxon>
        <taxon>Propionibacteriales</taxon>
        <taxon>Kribbellaceae</taxon>
        <taxon>Kribbella</taxon>
    </lineage>
</organism>
<dbReference type="InterPro" id="IPR036188">
    <property type="entry name" value="FAD/NAD-bd_sf"/>
</dbReference>
<dbReference type="PANTHER" id="PTHR13847">
    <property type="entry name" value="SARCOSINE DEHYDROGENASE-RELATED"/>
    <property type="match status" value="1"/>
</dbReference>
<gene>
    <name evidence="3" type="ORF">E1218_10625</name>
</gene>
<dbReference type="Gene3D" id="3.30.9.10">
    <property type="entry name" value="D-Amino Acid Oxidase, subunit A, domain 2"/>
    <property type="match status" value="1"/>
</dbReference>
<dbReference type="Pfam" id="PF01266">
    <property type="entry name" value="DAO"/>
    <property type="match status" value="1"/>
</dbReference>
<evidence type="ECO:0000259" key="2">
    <source>
        <dbReference type="Pfam" id="PF01266"/>
    </source>
</evidence>
<protein>
    <submittedName>
        <fullName evidence="3">FAD-binding oxidoreductase</fullName>
    </submittedName>
</protein>
<dbReference type="InterPro" id="IPR006076">
    <property type="entry name" value="FAD-dep_OxRdtase"/>
</dbReference>
<dbReference type="Proteomes" id="UP000295172">
    <property type="component" value="Unassembled WGS sequence"/>
</dbReference>
<name>A0A4R4XA62_9ACTN</name>
<keyword evidence="1" id="KW-0560">Oxidoreductase</keyword>
<reference evidence="3 4" key="1">
    <citation type="submission" date="2019-02" db="EMBL/GenBank/DDBJ databases">
        <title>Draft genome sequences of novel Actinobacteria.</title>
        <authorList>
            <person name="Sahin N."/>
            <person name="Ay H."/>
            <person name="Saygin H."/>
        </authorList>
    </citation>
    <scope>NUCLEOTIDE SEQUENCE [LARGE SCALE GENOMIC DNA]</scope>
    <source>
        <strain evidence="3 4">16K104</strain>
    </source>
</reference>
<evidence type="ECO:0000313" key="3">
    <source>
        <dbReference type="EMBL" id="TDD27430.1"/>
    </source>
</evidence>
<comment type="caution">
    <text evidence="3">The sequence shown here is derived from an EMBL/GenBank/DDBJ whole genome shotgun (WGS) entry which is preliminary data.</text>
</comment>
<keyword evidence="4" id="KW-1185">Reference proteome</keyword>
<dbReference type="SUPFAM" id="SSF51905">
    <property type="entry name" value="FAD/NAD(P)-binding domain"/>
    <property type="match status" value="1"/>
</dbReference>
<dbReference type="OrthoDB" id="4775411at2"/>
<sequence length="345" mass="35065">MSSPLIGRALVVVGAGIVGASVAYHAARAGAAVTLVDAGRPGGGVTADSFAWVGSFGVLNSPAAGPAAAGLRIGATDEYRRLEAELPGLPVAWTGSLSWRAGESAPEVRPGQEIVDAATAAALEPNLRQPPDWAVWAPGDAAVDSVGVTERLIAGARDHGAQIHPDTPVTAVRRDAEGRVAGVETPAGPLPAATVVLAAGAATAALGAPLGVSVPVDPSPATLFRFHAPAGLVRTLVNTQDFDLRQVAEDRIIAAADSPEHTLAAIRSTFRGAESVELLSSRVGRRPMPADGEPIIGPVAEVPGLYLAVMHAAIALAPTAGRLIAQELVNGSTEPALTRCRLDRF</sequence>
<evidence type="ECO:0000256" key="1">
    <source>
        <dbReference type="ARBA" id="ARBA00023002"/>
    </source>
</evidence>
<proteinExistence type="predicted"/>
<dbReference type="GO" id="GO:0016491">
    <property type="term" value="F:oxidoreductase activity"/>
    <property type="evidence" value="ECO:0007669"/>
    <property type="project" value="UniProtKB-KW"/>
</dbReference>
<evidence type="ECO:0000313" key="4">
    <source>
        <dbReference type="Proteomes" id="UP000295172"/>
    </source>
</evidence>
<accession>A0A4R4XA62</accession>
<dbReference type="GO" id="GO:0005737">
    <property type="term" value="C:cytoplasm"/>
    <property type="evidence" value="ECO:0007669"/>
    <property type="project" value="TreeGrafter"/>
</dbReference>
<dbReference type="EMBL" id="SMKR01000034">
    <property type="protein sequence ID" value="TDD27430.1"/>
    <property type="molecule type" value="Genomic_DNA"/>
</dbReference>
<dbReference type="AlphaFoldDB" id="A0A4R4XA62"/>